<evidence type="ECO:0000256" key="7">
    <source>
        <dbReference type="ARBA" id="ARBA00023136"/>
    </source>
</evidence>
<sequence>MLNILRRHTGSWIVKALLGLLILSFAAWGVGDMIRGAAGDRAAIVVGDEHIGPETLRRHFTDDLERLQAMLGGAIDRDTAIRMGLLDATIRRLARQTLLDIEVADNRLVISDPALKAHVAGNPAFQANGQFSRQVFEQTLAANRLNERAYLAGERAVMARQRLEQAVMAGAAAPEVLLTALADYRDEQRRITLLTIDPAALPAPPEPDEEALRAFHAAGQDGYLAPERRSLTYAVLNPEGLAPMMALEEGAVESAYEQRLEQFTSPSSWDLEQILVDSEETAAQVLAARREGRTLAAAAQAAGAPAPVRLEAVGATELPPTLTLALRNQPEGAVIGPVESPLGWHVAEIVGLTEGTVQPLEEVREQLTETLKVERAIERIYEYAAQVEDALAGGATLEEALADLDLETHSLTQVARDGGLADGTRAEDLPPTLLSRAFELPADAEPRMVETETGYLALRLDQVTEARPLTFEEARDRVLADWRREQRLEAADALLAELEKRAGEGADLATLAAETPAASLSEPPPFTRGATLRNGQGPLPQALVGPLFKAEPGALVSGAGPNRRLLARLDEVIVPPARVDDLAPTVTEALAGDLLDQYATALARRHGIQVNQRLIQEMM</sequence>
<evidence type="ECO:0000256" key="4">
    <source>
        <dbReference type="ARBA" id="ARBA00022519"/>
    </source>
</evidence>
<dbReference type="Pfam" id="PF13624">
    <property type="entry name" value="SurA_N_3"/>
    <property type="match status" value="1"/>
</dbReference>
<keyword evidence="18" id="KW-1185">Reference proteome</keyword>
<evidence type="ECO:0000256" key="11">
    <source>
        <dbReference type="ARBA" id="ARBA00038408"/>
    </source>
</evidence>
<dbReference type="PANTHER" id="PTHR47529:SF1">
    <property type="entry name" value="PERIPLASMIC CHAPERONE PPID"/>
    <property type="match status" value="1"/>
</dbReference>
<evidence type="ECO:0000256" key="6">
    <source>
        <dbReference type="ARBA" id="ARBA00022989"/>
    </source>
</evidence>
<proteinExistence type="inferred from homology"/>
<evidence type="ECO:0000256" key="9">
    <source>
        <dbReference type="ARBA" id="ARBA00030642"/>
    </source>
</evidence>
<dbReference type="AlphaFoldDB" id="A0A1G8B5Q4"/>
<dbReference type="PANTHER" id="PTHR47529">
    <property type="entry name" value="PEPTIDYL-PROLYL CIS-TRANS ISOMERASE D"/>
    <property type="match status" value="1"/>
</dbReference>
<dbReference type="SUPFAM" id="SSF54534">
    <property type="entry name" value="FKBP-like"/>
    <property type="match status" value="1"/>
</dbReference>
<gene>
    <name evidence="17" type="ORF">SAMN05421742_105228</name>
</gene>
<dbReference type="GO" id="GO:0005886">
    <property type="term" value="C:plasma membrane"/>
    <property type="evidence" value="ECO:0007669"/>
    <property type="project" value="UniProtKB-SubCell"/>
</dbReference>
<evidence type="ECO:0000256" key="15">
    <source>
        <dbReference type="SAM" id="Phobius"/>
    </source>
</evidence>
<dbReference type="Pfam" id="PF13145">
    <property type="entry name" value="Rotamase_2"/>
    <property type="match status" value="2"/>
</dbReference>
<dbReference type="GO" id="GO:0003755">
    <property type="term" value="F:peptidyl-prolyl cis-trans isomerase activity"/>
    <property type="evidence" value="ECO:0007669"/>
    <property type="project" value="UniProtKB-KW"/>
</dbReference>
<dbReference type="InterPro" id="IPR000297">
    <property type="entry name" value="PPIase_PpiC"/>
</dbReference>
<keyword evidence="14 17" id="KW-0413">Isomerase</keyword>
<evidence type="ECO:0000256" key="8">
    <source>
        <dbReference type="ARBA" id="ARBA00023186"/>
    </source>
</evidence>
<evidence type="ECO:0000256" key="10">
    <source>
        <dbReference type="ARBA" id="ARBA00031484"/>
    </source>
</evidence>
<evidence type="ECO:0000256" key="1">
    <source>
        <dbReference type="ARBA" id="ARBA00004382"/>
    </source>
</evidence>
<keyword evidence="4" id="KW-0997">Cell inner membrane</keyword>
<feature type="transmembrane region" description="Helical" evidence="15">
    <location>
        <begin position="12"/>
        <end position="31"/>
    </location>
</feature>
<evidence type="ECO:0000256" key="5">
    <source>
        <dbReference type="ARBA" id="ARBA00022692"/>
    </source>
</evidence>
<dbReference type="PROSITE" id="PS50198">
    <property type="entry name" value="PPIC_PPIASE_2"/>
    <property type="match status" value="1"/>
</dbReference>
<evidence type="ECO:0000256" key="13">
    <source>
        <dbReference type="ARBA" id="ARBA00042775"/>
    </source>
</evidence>
<keyword evidence="3" id="KW-1003">Cell membrane</keyword>
<dbReference type="InterPro" id="IPR052029">
    <property type="entry name" value="PpiD_chaperone"/>
</dbReference>
<comment type="subcellular location">
    <subcellularLocation>
        <location evidence="1">Cell inner membrane</location>
        <topology evidence="1">Single-pass type II membrane protein</topology>
        <orientation evidence="1">Periplasmic side</orientation>
    </subcellularLocation>
</comment>
<keyword evidence="7 15" id="KW-0472">Membrane</keyword>
<keyword evidence="8" id="KW-0143">Chaperone</keyword>
<keyword evidence="14" id="KW-0697">Rotamase</keyword>
<feature type="domain" description="PpiC" evidence="16">
    <location>
        <begin position="226"/>
        <end position="351"/>
    </location>
</feature>
<dbReference type="STRING" id="83401.SAMN05421742_105228"/>
<dbReference type="Proteomes" id="UP000217076">
    <property type="component" value="Unassembled WGS sequence"/>
</dbReference>
<evidence type="ECO:0000256" key="3">
    <source>
        <dbReference type="ARBA" id="ARBA00022475"/>
    </source>
</evidence>
<protein>
    <recommendedName>
        <fullName evidence="2">Parvulin-like PPIase</fullName>
    </recommendedName>
    <alternativeName>
        <fullName evidence="9">Peptidyl-prolyl cis-trans isomerase plp</fullName>
    </alternativeName>
    <alternativeName>
        <fullName evidence="12">Periplasmic chaperone PpiD</fullName>
    </alternativeName>
    <alternativeName>
        <fullName evidence="13">Periplasmic folding chaperone</fullName>
    </alternativeName>
    <alternativeName>
        <fullName evidence="10">Rotamase plp</fullName>
    </alternativeName>
</protein>
<reference evidence="18" key="1">
    <citation type="submission" date="2016-10" db="EMBL/GenBank/DDBJ databases">
        <authorList>
            <person name="Varghese N."/>
            <person name="Submissions S."/>
        </authorList>
    </citation>
    <scope>NUCLEOTIDE SEQUENCE [LARGE SCALE GENOMIC DNA]</scope>
    <source>
        <strain evidence="18">930I</strain>
    </source>
</reference>
<dbReference type="RefSeq" id="WP_092618950.1">
    <property type="nucleotide sequence ID" value="NZ_FNCV01000005.1"/>
</dbReference>
<evidence type="ECO:0000259" key="16">
    <source>
        <dbReference type="PROSITE" id="PS50198"/>
    </source>
</evidence>
<dbReference type="InterPro" id="IPR027304">
    <property type="entry name" value="Trigger_fact/SurA_dom_sf"/>
</dbReference>
<organism evidence="17 18">
    <name type="scientific">Roseospirillum parvum</name>
    <dbReference type="NCBI Taxonomy" id="83401"/>
    <lineage>
        <taxon>Bacteria</taxon>
        <taxon>Pseudomonadati</taxon>
        <taxon>Pseudomonadota</taxon>
        <taxon>Alphaproteobacteria</taxon>
        <taxon>Rhodospirillales</taxon>
        <taxon>Rhodospirillaceae</taxon>
        <taxon>Roseospirillum</taxon>
    </lineage>
</organism>
<dbReference type="OrthoDB" id="9768393at2"/>
<name>A0A1G8B5Q4_9PROT</name>
<dbReference type="Gene3D" id="3.10.50.40">
    <property type="match status" value="2"/>
</dbReference>
<accession>A0A1G8B5Q4</accession>
<evidence type="ECO:0000256" key="14">
    <source>
        <dbReference type="PROSITE-ProRule" id="PRU00278"/>
    </source>
</evidence>
<dbReference type="InterPro" id="IPR046357">
    <property type="entry name" value="PPIase_dom_sf"/>
</dbReference>
<dbReference type="SUPFAM" id="SSF109998">
    <property type="entry name" value="Triger factor/SurA peptide-binding domain-like"/>
    <property type="match status" value="1"/>
</dbReference>
<evidence type="ECO:0000256" key="12">
    <source>
        <dbReference type="ARBA" id="ARBA00040743"/>
    </source>
</evidence>
<keyword evidence="5 15" id="KW-0812">Transmembrane</keyword>
<keyword evidence="6 15" id="KW-1133">Transmembrane helix</keyword>
<comment type="similarity">
    <text evidence="11">Belongs to the PpiD chaperone family.</text>
</comment>
<dbReference type="EMBL" id="FNCV01000005">
    <property type="protein sequence ID" value="SDH28474.1"/>
    <property type="molecule type" value="Genomic_DNA"/>
</dbReference>
<evidence type="ECO:0000256" key="2">
    <source>
        <dbReference type="ARBA" id="ARBA00018370"/>
    </source>
</evidence>
<evidence type="ECO:0000313" key="18">
    <source>
        <dbReference type="Proteomes" id="UP000217076"/>
    </source>
</evidence>
<evidence type="ECO:0000313" key="17">
    <source>
        <dbReference type="EMBL" id="SDH28474.1"/>
    </source>
</evidence>